<evidence type="ECO:0000313" key="7">
    <source>
        <dbReference type="Proteomes" id="UP000665025"/>
    </source>
</evidence>
<dbReference type="SMART" id="SM00191">
    <property type="entry name" value="Int_alpha"/>
    <property type="match status" value="7"/>
</dbReference>
<keyword evidence="4" id="KW-0325">Glycoprotein</keyword>
<keyword evidence="1 5" id="KW-0732">Signal</keyword>
<reference evidence="6 7" key="1">
    <citation type="submission" date="2021-03" db="EMBL/GenBank/DDBJ databases">
        <title>Complete Genome of Pseudoalteromonas viridis Strain BBR56, a new biocontrol bacterial candidate.</title>
        <authorList>
            <person name="Handayani D.P."/>
            <person name="Isnansetyo A."/>
            <person name="Istiqomah I."/>
            <person name="Jumina J."/>
        </authorList>
    </citation>
    <scope>NUCLEOTIDE SEQUENCE [LARGE SCALE GENOMIC DNA]</scope>
    <source>
        <strain evidence="6 7">BBR56</strain>
    </source>
</reference>
<proteinExistence type="predicted"/>
<evidence type="ECO:0000256" key="3">
    <source>
        <dbReference type="ARBA" id="ARBA00022801"/>
    </source>
</evidence>
<dbReference type="InterPro" id="IPR029052">
    <property type="entry name" value="Metallo-depent_PP-like"/>
</dbReference>
<dbReference type="SUPFAM" id="SSF69318">
    <property type="entry name" value="Integrin alpha N-terminal domain"/>
    <property type="match status" value="2"/>
</dbReference>
<keyword evidence="2" id="KW-0677">Repeat</keyword>
<evidence type="ECO:0000313" key="6">
    <source>
        <dbReference type="EMBL" id="QTL34746.1"/>
    </source>
</evidence>
<dbReference type="Gene3D" id="2.130.10.130">
    <property type="entry name" value="Integrin alpha, N-terminal"/>
    <property type="match status" value="4"/>
</dbReference>
<keyword evidence="7" id="KW-1185">Reference proteome</keyword>
<dbReference type="Proteomes" id="UP000665025">
    <property type="component" value="Chromosome 1"/>
</dbReference>
<feature type="chain" id="PRO_5047309991" evidence="5">
    <location>
        <begin position="24"/>
        <end position="900"/>
    </location>
</feature>
<dbReference type="EMBL" id="CP072425">
    <property type="protein sequence ID" value="QTL34746.1"/>
    <property type="molecule type" value="Genomic_DNA"/>
</dbReference>
<evidence type="ECO:0000256" key="5">
    <source>
        <dbReference type="SAM" id="SignalP"/>
    </source>
</evidence>
<dbReference type="PANTHER" id="PTHR23221:SF7">
    <property type="entry name" value="PHOSPHATIDYLINOSITOL-GLYCAN-SPECIFIC PHOSPHOLIPASE D"/>
    <property type="match status" value="1"/>
</dbReference>
<sequence>MKLQHLLYPSLLVGGLAGQVVHAAEINFFAISDPQFAFGNGNDGRARATMRDVAILTNNCSDCSKVVPIAGDLSMDGNGRTSYGNAYKDMVNLGAKPLDGVGNHDTHDYAYGETSFDDRAQLLKGQDLVNKGWKIFHHSKNEMKADGGRCNIGAYCDNASVYYYTVKLQNPTDPSGSAYLIQLHNNIYSDSAVDYLKELKEEKGEEIGQSPIFLVSHQLDDTKANESDMRKELKVLNVVALIHGHYNCEQEVAKGNHCNATESEPDLTVNRYFLGKNEKEVSIPAFNVSSAFHNIFWGFSIDTETNILSFKRFNRGEMDSAYNYAGSFEGLINDIPLSAHNMPYRQKGFLTCELEKSKGKCLTQALTQYATHNDEEDNKWHAGGAYAEGVAEKDDHFGKVIATGDFDNDGYADMAIAAPNEDIGGANDAGTVNIIYGSPAGTNSLKRRGQATAFSQEDIYDEYISKQDKNTKDFRNEADDHFGFALASGNFNGDEYDDLAIGVPKEDLSFGGNNNDGMVVVLYGSANGLTTDGHEIIHQQTEGVSGSAEKDDHFGFALAAGDFNGDEHDDLAIGVPKEDVNDGDNNNDGMIHVLNGGENGLLNGFSADEQSFHQGKFSRMTAEKDDHFGFSLAAGDINGDGYADLAIGAPYEDIGGHDDAGNITIMYGRSPGLSIADYEYIHGNFSELPGSAEANDRLGWSLTIGNFNGDNYGDLVVGVPYEDLGSGGNNNDGNVFVIYGSRSKLNKNKIQEFHQNKSGMPGSAEKDDKFGYSLAHGDFNNDGYDDLAVGSPTEDLNGKDNAGKVDIIFGSRSGLSYSDIKSFHQGLAKITGSVETDDHYGYAIATGDLNNDGYDDVIIGVPKEDVSAGDNNNDGTVSIIYGSRNKFSIINEQEVLQKTK</sequence>
<dbReference type="SUPFAM" id="SSF56300">
    <property type="entry name" value="Metallo-dependent phosphatases"/>
    <property type="match status" value="1"/>
</dbReference>
<dbReference type="InterPro" id="IPR013517">
    <property type="entry name" value="FG-GAP"/>
</dbReference>
<protein>
    <submittedName>
        <fullName evidence="6">FG-GAP repeat protein</fullName>
    </submittedName>
</protein>
<dbReference type="PANTHER" id="PTHR23221">
    <property type="entry name" value="GLYCOSYLPHOSPHATIDYLINOSITOL PHOSPHOLIPASE D"/>
    <property type="match status" value="1"/>
</dbReference>
<name>A0ABX7V1J9_9GAMM</name>
<organism evidence="6 7">
    <name type="scientific">Pseudoalteromonas viridis</name>
    <dbReference type="NCBI Taxonomy" id="339617"/>
    <lineage>
        <taxon>Bacteria</taxon>
        <taxon>Pseudomonadati</taxon>
        <taxon>Pseudomonadota</taxon>
        <taxon>Gammaproteobacteria</taxon>
        <taxon>Alteromonadales</taxon>
        <taxon>Pseudoalteromonadaceae</taxon>
        <taxon>Pseudoalteromonas</taxon>
    </lineage>
</organism>
<dbReference type="InterPro" id="IPR013519">
    <property type="entry name" value="Int_alpha_beta-p"/>
</dbReference>
<evidence type="ECO:0000256" key="4">
    <source>
        <dbReference type="ARBA" id="ARBA00023180"/>
    </source>
</evidence>
<gene>
    <name evidence="6" type="ORF">J5X90_14560</name>
</gene>
<dbReference type="PRINTS" id="PR01185">
    <property type="entry name" value="INTEGRINA"/>
</dbReference>
<dbReference type="InterPro" id="IPR028994">
    <property type="entry name" value="Integrin_alpha_N"/>
</dbReference>
<dbReference type="PROSITE" id="PS51470">
    <property type="entry name" value="FG_GAP"/>
    <property type="match status" value="6"/>
</dbReference>
<accession>A0ABX7V1J9</accession>
<feature type="signal peptide" evidence="5">
    <location>
        <begin position="1"/>
        <end position="23"/>
    </location>
</feature>
<dbReference type="Pfam" id="PF01839">
    <property type="entry name" value="FG-GAP"/>
    <property type="match status" value="7"/>
</dbReference>
<dbReference type="InterPro" id="IPR000413">
    <property type="entry name" value="Integrin_alpha"/>
</dbReference>
<keyword evidence="3" id="KW-0378">Hydrolase</keyword>
<evidence type="ECO:0000256" key="1">
    <source>
        <dbReference type="ARBA" id="ARBA00022729"/>
    </source>
</evidence>
<dbReference type="RefSeq" id="WP_209051757.1">
    <property type="nucleotide sequence ID" value="NZ_CP072425.1"/>
</dbReference>
<evidence type="ECO:0000256" key="2">
    <source>
        <dbReference type="ARBA" id="ARBA00022737"/>
    </source>
</evidence>